<proteinExistence type="predicted"/>
<feature type="chain" id="PRO_5002351154" description="Secreted protein" evidence="1">
    <location>
        <begin position="24"/>
        <end position="94"/>
    </location>
</feature>
<protein>
    <recommendedName>
        <fullName evidence="4">Secreted protein</fullName>
    </recommendedName>
</protein>
<reference evidence="2" key="3">
    <citation type="submission" date="2018-05" db="EMBL/GenBank/DDBJ databases">
        <title>OgluRS3 (Oryza glumaepatula Reference Sequence Version 3).</title>
        <authorList>
            <person name="Zhang J."/>
            <person name="Kudrna D."/>
            <person name="Lee S."/>
            <person name="Talag J."/>
            <person name="Welchert J."/>
            <person name="Wing R.A."/>
        </authorList>
    </citation>
    <scope>NUCLEOTIDE SEQUENCE [LARGE SCALE GENOMIC DNA]</scope>
</reference>
<evidence type="ECO:0008006" key="4">
    <source>
        <dbReference type="Google" id="ProtNLM"/>
    </source>
</evidence>
<keyword evidence="3" id="KW-1185">Reference proteome</keyword>
<organism evidence="2">
    <name type="scientific">Oryza glumipatula</name>
    <dbReference type="NCBI Taxonomy" id="40148"/>
    <lineage>
        <taxon>Eukaryota</taxon>
        <taxon>Viridiplantae</taxon>
        <taxon>Streptophyta</taxon>
        <taxon>Embryophyta</taxon>
        <taxon>Tracheophyta</taxon>
        <taxon>Spermatophyta</taxon>
        <taxon>Magnoliopsida</taxon>
        <taxon>Liliopsida</taxon>
        <taxon>Poales</taxon>
        <taxon>Poaceae</taxon>
        <taxon>BOP clade</taxon>
        <taxon>Oryzoideae</taxon>
        <taxon>Oryzeae</taxon>
        <taxon>Oryzinae</taxon>
        <taxon>Oryza</taxon>
    </lineage>
</organism>
<sequence>MEATVFAPHQVAILALLAVEAEAAAAARRCTGRMAANVMRSISKGGTVMRSKIIELAGMGQKLWLANWHIAQEHNLRRDRVRSWLSDDFVNHVK</sequence>
<evidence type="ECO:0000313" key="2">
    <source>
        <dbReference type="EnsemblPlants" id="OGLUM01G03880.1"/>
    </source>
</evidence>
<name>A0A0D9Y3F5_9ORYZ</name>
<dbReference type="AlphaFoldDB" id="A0A0D9Y3F5"/>
<reference evidence="2" key="1">
    <citation type="submission" date="2013-08" db="EMBL/GenBank/DDBJ databases">
        <title>Oryza genome evolution.</title>
        <authorList>
            <person name="Wing R.A."/>
            <person name="Panaud O."/>
            <person name="Oliveira A.C."/>
        </authorList>
    </citation>
    <scope>NUCLEOTIDE SEQUENCE</scope>
</reference>
<reference evidence="2" key="2">
    <citation type="submission" date="2015-04" db="UniProtKB">
        <authorList>
            <consortium name="EnsemblPlants"/>
        </authorList>
    </citation>
    <scope>IDENTIFICATION</scope>
</reference>
<dbReference type="EnsemblPlants" id="OGLUM01G03880.1">
    <property type="protein sequence ID" value="OGLUM01G03880.1"/>
    <property type="gene ID" value="OGLUM01G03880"/>
</dbReference>
<evidence type="ECO:0000256" key="1">
    <source>
        <dbReference type="SAM" id="SignalP"/>
    </source>
</evidence>
<keyword evidence="1" id="KW-0732">Signal</keyword>
<feature type="signal peptide" evidence="1">
    <location>
        <begin position="1"/>
        <end position="23"/>
    </location>
</feature>
<dbReference type="Proteomes" id="UP000026961">
    <property type="component" value="Chromosome 1"/>
</dbReference>
<dbReference type="Gramene" id="OGLUM01G03880.1">
    <property type="protein sequence ID" value="OGLUM01G03880.1"/>
    <property type="gene ID" value="OGLUM01G03880"/>
</dbReference>
<dbReference type="HOGENOM" id="CLU_2389727_0_0_1"/>
<accession>A0A0D9Y3F5</accession>
<evidence type="ECO:0000313" key="3">
    <source>
        <dbReference type="Proteomes" id="UP000026961"/>
    </source>
</evidence>